<gene>
    <name evidence="1" type="ORF">E0F88_16455</name>
</gene>
<reference evidence="1 2" key="1">
    <citation type="submission" date="2019-03" db="EMBL/GenBank/DDBJ databases">
        <title>Dyadobacter AR-3-6 sp. nov., isolated from arctic soil.</title>
        <authorList>
            <person name="Chaudhary D.K."/>
        </authorList>
    </citation>
    <scope>NUCLEOTIDE SEQUENCE [LARGE SCALE GENOMIC DNA]</scope>
    <source>
        <strain evidence="1 2">AR-3-6</strain>
    </source>
</reference>
<dbReference type="Proteomes" id="UP000294850">
    <property type="component" value="Unassembled WGS sequence"/>
</dbReference>
<dbReference type="EMBL" id="SMFL01000005">
    <property type="protein sequence ID" value="TDE14777.1"/>
    <property type="molecule type" value="Genomic_DNA"/>
</dbReference>
<keyword evidence="2" id="KW-1185">Reference proteome</keyword>
<dbReference type="AlphaFoldDB" id="A0A4R5DMN7"/>
<proteinExistence type="predicted"/>
<accession>A0A4R5DMN7</accession>
<evidence type="ECO:0000313" key="1">
    <source>
        <dbReference type="EMBL" id="TDE14777.1"/>
    </source>
</evidence>
<dbReference type="OrthoDB" id="981624at2"/>
<sequence length="310" mass="36416">MDQKKSEEIFGGEQKVFEAVQNQTDGFARDFVFCPRCEEKFGLLESIFAQFQQATIPDNQELKPNHPSGVEIRTFSDSYHKNLIAAYCFLNLWRFGLFHFDDKRSEIILEKLRTYLLNVIDIDPEKQTPEDIKSRLLIELELPISFFAGYYNLYDPKDSQPERDLKPTKTITYHSPDFNYFHLGLYTMIYQPYISDYLTDAKQYFGLGEKIKIVDFVSTQREVKIAILPEEFREMVLKNFLDQEFIPAAKGSLRKTARRLYAKYGYALTAVKFERLWNAYGKKISLRQINADQNESLIVSLMHQLERSPR</sequence>
<comment type="caution">
    <text evidence="1">The sequence shown here is derived from an EMBL/GenBank/DDBJ whole genome shotgun (WGS) entry which is preliminary data.</text>
</comment>
<evidence type="ECO:0000313" key="2">
    <source>
        <dbReference type="Proteomes" id="UP000294850"/>
    </source>
</evidence>
<dbReference type="RefSeq" id="WP_131959361.1">
    <property type="nucleotide sequence ID" value="NZ_SMFL01000005.1"/>
</dbReference>
<organism evidence="1 2">
    <name type="scientific">Dyadobacter psychrotolerans</name>
    <dbReference type="NCBI Taxonomy" id="2541721"/>
    <lineage>
        <taxon>Bacteria</taxon>
        <taxon>Pseudomonadati</taxon>
        <taxon>Bacteroidota</taxon>
        <taxon>Cytophagia</taxon>
        <taxon>Cytophagales</taxon>
        <taxon>Spirosomataceae</taxon>
        <taxon>Dyadobacter</taxon>
    </lineage>
</organism>
<protein>
    <submittedName>
        <fullName evidence="1">Uncharacterized protein</fullName>
    </submittedName>
</protein>
<name>A0A4R5DMN7_9BACT</name>